<keyword evidence="1" id="KW-1003">Cell membrane</keyword>
<dbReference type="PANTHER" id="PTHR35529:SF2">
    <property type="entry name" value="SPORULATION PROTEIN YTAF-RELATED"/>
    <property type="match status" value="1"/>
</dbReference>
<evidence type="ECO:0000256" key="2">
    <source>
        <dbReference type="ARBA" id="ARBA00022692"/>
    </source>
</evidence>
<keyword evidence="3 5" id="KW-1133">Transmembrane helix</keyword>
<dbReference type="AlphaFoldDB" id="A0AA91ZSJ9"/>
<feature type="transmembrane region" description="Helical" evidence="5">
    <location>
        <begin position="153"/>
        <end position="175"/>
    </location>
</feature>
<keyword evidence="2 5" id="KW-0812">Transmembrane</keyword>
<feature type="transmembrane region" description="Helical" evidence="5">
    <location>
        <begin position="69"/>
        <end position="92"/>
    </location>
</feature>
<dbReference type="Proteomes" id="UP000221020">
    <property type="component" value="Unassembled WGS sequence"/>
</dbReference>
<organism evidence="6 7">
    <name type="scientific">Bacillus pseudomycoides</name>
    <dbReference type="NCBI Taxonomy" id="64104"/>
    <lineage>
        <taxon>Bacteria</taxon>
        <taxon>Bacillati</taxon>
        <taxon>Bacillota</taxon>
        <taxon>Bacilli</taxon>
        <taxon>Bacillales</taxon>
        <taxon>Bacillaceae</taxon>
        <taxon>Bacillus</taxon>
        <taxon>Bacillus cereus group</taxon>
    </lineage>
</organism>
<dbReference type="NCBIfam" id="TIGR02840">
    <property type="entry name" value="spore_YtaF"/>
    <property type="match status" value="1"/>
</dbReference>
<feature type="transmembrane region" description="Helical" evidence="5">
    <location>
        <begin position="182"/>
        <end position="200"/>
    </location>
</feature>
<proteinExistence type="predicted"/>
<evidence type="ECO:0000256" key="1">
    <source>
        <dbReference type="ARBA" id="ARBA00022475"/>
    </source>
</evidence>
<evidence type="ECO:0000256" key="4">
    <source>
        <dbReference type="ARBA" id="ARBA00023136"/>
    </source>
</evidence>
<keyword evidence="4 5" id="KW-0472">Membrane</keyword>
<dbReference type="PANTHER" id="PTHR35529">
    <property type="entry name" value="MANGANESE EFFLUX PUMP MNTP-RELATED"/>
    <property type="match status" value="1"/>
</dbReference>
<reference evidence="6 7" key="1">
    <citation type="submission" date="2017-09" db="EMBL/GenBank/DDBJ databases">
        <title>Large-scale bioinformatics analysis of Bacillus genomes uncovers conserved roles of natural products in bacterial physiology.</title>
        <authorList>
            <consortium name="Agbiome Team Llc"/>
            <person name="Bleich R.M."/>
            <person name="Grubbs K.J."/>
            <person name="Santa Maria K.C."/>
            <person name="Allen S.E."/>
            <person name="Farag S."/>
            <person name="Shank E.A."/>
            <person name="Bowers A."/>
        </authorList>
    </citation>
    <scope>NUCLEOTIDE SEQUENCE [LARGE SCALE GENOMIC DNA]</scope>
    <source>
        <strain evidence="6 7">AFS092012</strain>
    </source>
</reference>
<name>A0AA91ZSJ9_9BACI</name>
<dbReference type="InterPro" id="IPR014205">
    <property type="entry name" value="Spore_YtaF"/>
</dbReference>
<evidence type="ECO:0000313" key="7">
    <source>
        <dbReference type="Proteomes" id="UP000221020"/>
    </source>
</evidence>
<gene>
    <name evidence="6" type="primary">ytaF</name>
    <name evidence="6" type="ORF">CON65_21260</name>
</gene>
<evidence type="ECO:0000256" key="3">
    <source>
        <dbReference type="ARBA" id="ARBA00022989"/>
    </source>
</evidence>
<dbReference type="Pfam" id="PF02659">
    <property type="entry name" value="Mntp"/>
    <property type="match status" value="1"/>
</dbReference>
<evidence type="ECO:0000256" key="5">
    <source>
        <dbReference type="SAM" id="Phobius"/>
    </source>
</evidence>
<feature type="transmembrane region" description="Helical" evidence="5">
    <location>
        <begin position="38"/>
        <end position="62"/>
    </location>
</feature>
<evidence type="ECO:0000313" key="6">
    <source>
        <dbReference type="EMBL" id="PED80708.1"/>
    </source>
</evidence>
<sequence length="204" mass="22049">MLMSTAGLFSIFLIGIASNLDNAGVGIAYGIRKIQISWLNSFIIALFGFLFTLLAGFFGNWISLFISDFMANLIGAIVLGIIGGFILCQPLLSKEEAPEKNANMFIRILRNPENADFDGSKTISFSEALILGVALSINNIAGGFDAGITNLNLWWTAIVSGVFSFICVSGFSYIGKRFLAEYLGKWATIIAGILLILIGIDQLM</sequence>
<protein>
    <submittedName>
        <fullName evidence="6">Sporulation membrane protein YtaF</fullName>
    </submittedName>
</protein>
<comment type="caution">
    <text evidence="6">The sequence shown here is derived from an EMBL/GenBank/DDBJ whole genome shotgun (WGS) entry which is preliminary data.</text>
</comment>
<accession>A0AA91ZSJ9</accession>
<dbReference type="InterPro" id="IPR003810">
    <property type="entry name" value="Mntp/YtaF"/>
</dbReference>
<dbReference type="EMBL" id="NVOR01000102">
    <property type="protein sequence ID" value="PED80708.1"/>
    <property type="molecule type" value="Genomic_DNA"/>
</dbReference>